<accession>A0A517MGY0</accession>
<evidence type="ECO:0000256" key="1">
    <source>
        <dbReference type="ARBA" id="ARBA00004141"/>
    </source>
</evidence>
<dbReference type="PANTHER" id="PTHR43731">
    <property type="entry name" value="RHOMBOID PROTEASE"/>
    <property type="match status" value="1"/>
</dbReference>
<feature type="transmembrane region" description="Helical" evidence="5">
    <location>
        <begin position="132"/>
        <end position="150"/>
    </location>
</feature>
<organism evidence="7 8">
    <name type="scientific">Roseimaritima multifibrata</name>
    <dbReference type="NCBI Taxonomy" id="1930274"/>
    <lineage>
        <taxon>Bacteria</taxon>
        <taxon>Pseudomonadati</taxon>
        <taxon>Planctomycetota</taxon>
        <taxon>Planctomycetia</taxon>
        <taxon>Pirellulales</taxon>
        <taxon>Pirellulaceae</taxon>
        <taxon>Roseimaritima</taxon>
    </lineage>
</organism>
<keyword evidence="4 5" id="KW-0472">Membrane</keyword>
<feature type="domain" description="Peptidase S54 rhomboid" evidence="6">
    <location>
        <begin position="68"/>
        <end position="217"/>
    </location>
</feature>
<dbReference type="FunFam" id="1.20.1540.10:FF:000027">
    <property type="entry name" value="Rhomboid family intramembrane serine protease"/>
    <property type="match status" value="1"/>
</dbReference>
<dbReference type="GO" id="GO:0016020">
    <property type="term" value="C:membrane"/>
    <property type="evidence" value="ECO:0007669"/>
    <property type="project" value="UniProtKB-SubCell"/>
</dbReference>
<keyword evidence="7" id="KW-0645">Protease</keyword>
<keyword evidence="8" id="KW-1185">Reference proteome</keyword>
<feature type="transmembrane region" description="Helical" evidence="5">
    <location>
        <begin position="157"/>
        <end position="182"/>
    </location>
</feature>
<feature type="transmembrane region" description="Helical" evidence="5">
    <location>
        <begin position="108"/>
        <end position="126"/>
    </location>
</feature>
<dbReference type="InterPro" id="IPR022764">
    <property type="entry name" value="Peptidase_S54_rhomboid_dom"/>
</dbReference>
<dbReference type="OrthoDB" id="9813074at2"/>
<dbReference type="PANTHER" id="PTHR43731:SF26">
    <property type="entry name" value="RHOMBOID-LIKE PROTEIN 10, CHLOROPLASTIC"/>
    <property type="match status" value="1"/>
</dbReference>
<dbReference type="AlphaFoldDB" id="A0A517MGY0"/>
<feature type="transmembrane region" description="Helical" evidence="5">
    <location>
        <begin position="202"/>
        <end position="224"/>
    </location>
</feature>
<feature type="transmembrane region" description="Helical" evidence="5">
    <location>
        <begin position="76"/>
        <end position="96"/>
    </location>
</feature>
<dbReference type="EC" id="3.4.21.105" evidence="7"/>
<dbReference type="GO" id="GO:0006508">
    <property type="term" value="P:proteolysis"/>
    <property type="evidence" value="ECO:0007669"/>
    <property type="project" value="UniProtKB-KW"/>
</dbReference>
<protein>
    <submittedName>
        <fullName evidence="7">Rhomboid protease GluP</fullName>
        <ecNumber evidence="7">3.4.21.105</ecNumber>
    </submittedName>
</protein>
<dbReference type="Pfam" id="PF01694">
    <property type="entry name" value="Rhomboid"/>
    <property type="match status" value="1"/>
</dbReference>
<keyword evidence="2 5" id="KW-0812">Transmembrane</keyword>
<comment type="subcellular location">
    <subcellularLocation>
        <location evidence="1">Membrane</location>
        <topology evidence="1">Multi-pass membrane protein</topology>
    </subcellularLocation>
</comment>
<dbReference type="Gene3D" id="1.20.1540.10">
    <property type="entry name" value="Rhomboid-like"/>
    <property type="match status" value="1"/>
</dbReference>
<evidence type="ECO:0000256" key="4">
    <source>
        <dbReference type="ARBA" id="ARBA00023136"/>
    </source>
</evidence>
<dbReference type="SUPFAM" id="SSF144091">
    <property type="entry name" value="Rhomboid-like"/>
    <property type="match status" value="1"/>
</dbReference>
<dbReference type="RefSeq" id="WP_145352171.1">
    <property type="nucleotide sequence ID" value="NZ_CP036262.1"/>
</dbReference>
<dbReference type="InterPro" id="IPR035952">
    <property type="entry name" value="Rhomboid-like_sf"/>
</dbReference>
<proteinExistence type="predicted"/>
<dbReference type="GO" id="GO:0004252">
    <property type="term" value="F:serine-type endopeptidase activity"/>
    <property type="evidence" value="ECO:0007669"/>
    <property type="project" value="InterPro"/>
</dbReference>
<feature type="transmembrane region" description="Helical" evidence="5">
    <location>
        <begin position="12"/>
        <end position="30"/>
    </location>
</feature>
<evidence type="ECO:0000256" key="2">
    <source>
        <dbReference type="ARBA" id="ARBA00022692"/>
    </source>
</evidence>
<gene>
    <name evidence="7" type="primary">gluP</name>
    <name evidence="7" type="ORF">FF011L_29200</name>
</gene>
<evidence type="ECO:0000259" key="6">
    <source>
        <dbReference type="Pfam" id="PF01694"/>
    </source>
</evidence>
<evidence type="ECO:0000313" key="7">
    <source>
        <dbReference type="EMBL" id="QDS94142.1"/>
    </source>
</evidence>
<dbReference type="InterPro" id="IPR050925">
    <property type="entry name" value="Rhomboid_protease_S54"/>
</dbReference>
<dbReference type="Proteomes" id="UP000320672">
    <property type="component" value="Chromosome"/>
</dbReference>
<evidence type="ECO:0000256" key="5">
    <source>
        <dbReference type="SAM" id="Phobius"/>
    </source>
</evidence>
<evidence type="ECO:0000313" key="8">
    <source>
        <dbReference type="Proteomes" id="UP000320672"/>
    </source>
</evidence>
<keyword evidence="3 5" id="KW-1133">Transmembrane helix</keyword>
<evidence type="ECO:0000256" key="3">
    <source>
        <dbReference type="ARBA" id="ARBA00022989"/>
    </source>
</evidence>
<reference evidence="7 8" key="1">
    <citation type="submission" date="2019-02" db="EMBL/GenBank/DDBJ databases">
        <title>Deep-cultivation of Planctomycetes and their phenomic and genomic characterization uncovers novel biology.</title>
        <authorList>
            <person name="Wiegand S."/>
            <person name="Jogler M."/>
            <person name="Boedeker C."/>
            <person name="Pinto D."/>
            <person name="Vollmers J."/>
            <person name="Rivas-Marin E."/>
            <person name="Kohn T."/>
            <person name="Peeters S.H."/>
            <person name="Heuer A."/>
            <person name="Rast P."/>
            <person name="Oberbeckmann S."/>
            <person name="Bunk B."/>
            <person name="Jeske O."/>
            <person name="Meyerdierks A."/>
            <person name="Storesund J.E."/>
            <person name="Kallscheuer N."/>
            <person name="Luecker S."/>
            <person name="Lage O.M."/>
            <person name="Pohl T."/>
            <person name="Merkel B.J."/>
            <person name="Hornburger P."/>
            <person name="Mueller R.-W."/>
            <person name="Bruemmer F."/>
            <person name="Labrenz M."/>
            <person name="Spormann A.M."/>
            <person name="Op den Camp H."/>
            <person name="Overmann J."/>
            <person name="Amann R."/>
            <person name="Jetten M.S.M."/>
            <person name="Mascher T."/>
            <person name="Medema M.H."/>
            <person name="Devos D.P."/>
            <person name="Kaster A.-K."/>
            <person name="Ovreas L."/>
            <person name="Rohde M."/>
            <person name="Galperin M.Y."/>
            <person name="Jogler C."/>
        </authorList>
    </citation>
    <scope>NUCLEOTIDE SEQUENCE [LARGE SCALE GENOMIC DNA]</scope>
    <source>
        <strain evidence="7 8">FF011L</strain>
    </source>
</reference>
<sequence>MFPLKTSVFTSHVPVVTWLIIASNALIFFMEAGLPEESLERISYLFGVVPARFTDPDWAQEVGFPMNGYWPFLTSMFLHGGLLHIVGNMWTLAIFGRNVEDRLGSVNFIIFYLACGILSGIIHALVNPHSTLPAIGASGAIAGVMGAYLMMYPTSRVIVMIPIFIFPFFFDLLAVFYLGYWFLLNFVSGLATLNMTSDVGGIAFWAHVGGFLAGAILLPPFLLLHPKRSPCYPDEGCVEDVWGHRP</sequence>
<dbReference type="KEGG" id="rml:FF011L_29200"/>
<dbReference type="EMBL" id="CP036262">
    <property type="protein sequence ID" value="QDS94142.1"/>
    <property type="molecule type" value="Genomic_DNA"/>
</dbReference>
<keyword evidence="7" id="KW-0378">Hydrolase</keyword>
<name>A0A517MGY0_9BACT</name>